<sequence>MEAVRCHGVHGGCHRNVEWRCRHRNRHAAVPSDVPAAQPATAAAGHGADAAAGSQRRQPEDHVPVLRGSE</sequence>
<dbReference type="AlphaFoldDB" id="A0A645G7P5"/>
<feature type="compositionally biased region" description="Basic and acidic residues" evidence="1">
    <location>
        <begin position="57"/>
        <end position="70"/>
    </location>
</feature>
<protein>
    <submittedName>
        <fullName evidence="2">Uncharacterized protein</fullName>
    </submittedName>
</protein>
<reference evidence="2" key="1">
    <citation type="submission" date="2019-08" db="EMBL/GenBank/DDBJ databases">
        <authorList>
            <person name="Kucharzyk K."/>
            <person name="Murdoch R.W."/>
            <person name="Higgins S."/>
            <person name="Loffler F."/>
        </authorList>
    </citation>
    <scope>NUCLEOTIDE SEQUENCE</scope>
</reference>
<organism evidence="2">
    <name type="scientific">bioreactor metagenome</name>
    <dbReference type="NCBI Taxonomy" id="1076179"/>
    <lineage>
        <taxon>unclassified sequences</taxon>
        <taxon>metagenomes</taxon>
        <taxon>ecological metagenomes</taxon>
    </lineage>
</organism>
<evidence type="ECO:0000256" key="1">
    <source>
        <dbReference type="SAM" id="MobiDB-lite"/>
    </source>
</evidence>
<name>A0A645G7P5_9ZZZZ</name>
<comment type="caution">
    <text evidence="2">The sequence shown here is derived from an EMBL/GenBank/DDBJ whole genome shotgun (WGS) entry which is preliminary data.</text>
</comment>
<feature type="compositionally biased region" description="Low complexity" evidence="1">
    <location>
        <begin position="36"/>
        <end position="53"/>
    </location>
</feature>
<accession>A0A645G7P5</accession>
<gene>
    <name evidence="2" type="ORF">SDC9_169393</name>
</gene>
<proteinExistence type="predicted"/>
<evidence type="ECO:0000313" key="2">
    <source>
        <dbReference type="EMBL" id="MPN22010.1"/>
    </source>
</evidence>
<feature type="region of interest" description="Disordered" evidence="1">
    <location>
        <begin position="32"/>
        <end position="70"/>
    </location>
</feature>
<dbReference type="EMBL" id="VSSQ01070149">
    <property type="protein sequence ID" value="MPN22010.1"/>
    <property type="molecule type" value="Genomic_DNA"/>
</dbReference>